<dbReference type="SUPFAM" id="SSF56954">
    <property type="entry name" value="Outer membrane efflux proteins (OEP)"/>
    <property type="match status" value="1"/>
</dbReference>
<dbReference type="Gene3D" id="1.20.1600.10">
    <property type="entry name" value="Outer membrane efflux proteins (OEP)"/>
    <property type="match status" value="1"/>
</dbReference>
<dbReference type="KEGG" id="daer:H9K75_13390"/>
<evidence type="ECO:0000313" key="5">
    <source>
        <dbReference type="Proteomes" id="UP000516028"/>
    </source>
</evidence>
<dbReference type="InterPro" id="IPR010131">
    <property type="entry name" value="MdtP/NodT-like"/>
</dbReference>
<feature type="chain" id="PRO_5028929396" evidence="3">
    <location>
        <begin position="29"/>
        <end position="430"/>
    </location>
</feature>
<dbReference type="Pfam" id="PF02321">
    <property type="entry name" value="OEP"/>
    <property type="match status" value="1"/>
</dbReference>
<keyword evidence="5" id="KW-1185">Reference proteome</keyword>
<dbReference type="GO" id="GO:0015562">
    <property type="term" value="F:efflux transmembrane transporter activity"/>
    <property type="evidence" value="ECO:0007669"/>
    <property type="project" value="InterPro"/>
</dbReference>
<accession>A0A7H0GGC2</accession>
<dbReference type="EMBL" id="CP060783">
    <property type="protein sequence ID" value="QNP47338.1"/>
    <property type="molecule type" value="Genomic_DNA"/>
</dbReference>
<dbReference type="InterPro" id="IPR003423">
    <property type="entry name" value="OMP_efflux"/>
</dbReference>
<comment type="similarity">
    <text evidence="1">Belongs to the outer membrane factor (OMF) (TC 1.B.17) family.</text>
</comment>
<proteinExistence type="inferred from homology"/>
<gene>
    <name evidence="4" type="ORF">H9K75_13390</name>
</gene>
<keyword evidence="3" id="KW-0732">Signal</keyword>
<feature type="signal peptide" evidence="3">
    <location>
        <begin position="1"/>
        <end position="28"/>
    </location>
</feature>
<evidence type="ECO:0000256" key="3">
    <source>
        <dbReference type="SAM" id="SignalP"/>
    </source>
</evidence>
<name>A0A7H0GGC2_9BURK</name>
<dbReference type="PANTHER" id="PTHR30203">
    <property type="entry name" value="OUTER MEMBRANE CATION EFFLUX PROTEIN"/>
    <property type="match status" value="1"/>
</dbReference>
<dbReference type="Proteomes" id="UP000516028">
    <property type="component" value="Chromosome"/>
</dbReference>
<reference evidence="4 5" key="1">
    <citation type="submission" date="2020-08" db="EMBL/GenBank/DDBJ databases">
        <title>Genome sequence of Diaphorobacter aerolatus KACC 16536T.</title>
        <authorList>
            <person name="Hyun D.-W."/>
            <person name="Bae J.-W."/>
        </authorList>
    </citation>
    <scope>NUCLEOTIDE SEQUENCE [LARGE SCALE GENOMIC DNA]</scope>
    <source>
        <strain evidence="4 5">KACC 16536</strain>
    </source>
</reference>
<dbReference type="AlphaFoldDB" id="A0A7H0GGC2"/>
<protein>
    <submittedName>
        <fullName evidence="4">TolC family protein</fullName>
    </submittedName>
</protein>
<feature type="region of interest" description="Disordered" evidence="2">
    <location>
        <begin position="82"/>
        <end position="102"/>
    </location>
</feature>
<evidence type="ECO:0000256" key="1">
    <source>
        <dbReference type="ARBA" id="ARBA00007613"/>
    </source>
</evidence>
<evidence type="ECO:0000256" key="2">
    <source>
        <dbReference type="SAM" id="MobiDB-lite"/>
    </source>
</evidence>
<dbReference type="PANTHER" id="PTHR30203:SF24">
    <property type="entry name" value="BLR4935 PROTEIN"/>
    <property type="match status" value="1"/>
</dbReference>
<evidence type="ECO:0000313" key="4">
    <source>
        <dbReference type="EMBL" id="QNP47338.1"/>
    </source>
</evidence>
<sequence>MKARKMTKLASALLLLACGLPLPVLSLAADGGVPVASAAPVAAGQAATPQQPVTFEEYLRLVARNQPSLAADRLETGLARADTRKASAFPNPTASAYGKPGEHGVGIEQPIPIFGQRGARIENAKKGEITAAAHVDVAVNNALNEAAQAFNELLVAQKRVEVWQDAQQSLDKAAYIVRGQIDAGARSRYDGSRLTLQLAQMGMQLAKAKAALRAASTRAAQLAAIPTWNARAEGSVQTLEQTLPSFDTLWNQASTRLPGLRSAQAELDQARHKIELEKRNALPTPSIGVTRVKSRPDGNYTQWGVSMEIPLFDRNQGAIDRAKMEAEQAELRLQAANQTAQSDLYGALQQLELKRDTVHAYEKQGLAQIDPLKQMANDAYRLGQGGILELIDALTSITEHRLEYLELVKDYLDAEWQVRLATGNVPLSDY</sequence>
<organism evidence="4 5">
    <name type="scientific">Diaphorobacter aerolatus</name>
    <dbReference type="NCBI Taxonomy" id="1288495"/>
    <lineage>
        <taxon>Bacteria</taxon>
        <taxon>Pseudomonadati</taxon>
        <taxon>Pseudomonadota</taxon>
        <taxon>Betaproteobacteria</taxon>
        <taxon>Burkholderiales</taxon>
        <taxon>Comamonadaceae</taxon>
        <taxon>Diaphorobacter</taxon>
    </lineage>
</organism>